<dbReference type="OrthoDB" id="613638at2"/>
<protein>
    <submittedName>
        <fullName evidence="3">TAP-like protein</fullName>
    </submittedName>
</protein>
<proteinExistence type="predicted"/>
<organism evidence="3 4">
    <name type="scientific">Pedobacter caeni</name>
    <dbReference type="NCBI Taxonomy" id="288992"/>
    <lineage>
        <taxon>Bacteria</taxon>
        <taxon>Pseudomonadati</taxon>
        <taxon>Bacteroidota</taxon>
        <taxon>Sphingobacteriia</taxon>
        <taxon>Sphingobacteriales</taxon>
        <taxon>Sphingobacteriaceae</taxon>
        <taxon>Pedobacter</taxon>
    </lineage>
</organism>
<name>A0A1M5A1B9_9SPHI</name>
<feature type="chain" id="PRO_5011957117" evidence="1">
    <location>
        <begin position="20"/>
        <end position="478"/>
    </location>
</feature>
<evidence type="ECO:0000256" key="1">
    <source>
        <dbReference type="SAM" id="SignalP"/>
    </source>
</evidence>
<dbReference type="EMBL" id="FQUQ01000002">
    <property type="protein sequence ID" value="SHF24004.1"/>
    <property type="molecule type" value="Genomic_DNA"/>
</dbReference>
<evidence type="ECO:0000313" key="4">
    <source>
        <dbReference type="Proteomes" id="UP000184287"/>
    </source>
</evidence>
<dbReference type="Proteomes" id="UP000184287">
    <property type="component" value="Unassembled WGS sequence"/>
</dbReference>
<sequence>MKALTAILLFFLAIPSAIAQGYHPKIELTNCPIKIGDGVIAKCGYLVVPENRQKPGGRQIKIPFVFVRKPAMDTVNNIFLYTTGGPGYSTIDNIDQITVNSGFLKYGGFIAFDQRGTKKSIPSLDCPGIDDAIKRSYREHLPKDSLVLQAIKQCREKLAGQEIDLSAYNTVESAADINDLRLALHIQSMSLVGISYSGGLMLTVVRNHPQGIKSLILNSPLPGYVNYEEHGLFNMNEALEQLFANCKADSSNQVLYGNLKESFQKYFIEITGKSFSISYKEKSTGKTFPVQYGKNELLDVIINRMNALQLKSLPFVITEIIKGRHDYVQEVLDNVFAGNPGYSVGMRFSVYCTEQIVYSNPELIKKQEEVLPWFAGYTFNDVNHPICECWKVKAENPIVKTPVYANIPVLLSAGDADPWCRQFYNQLIKRTMPNSQLLLIHNRGHGSGFIVDGIDYLELFLKNPYQKLTTQTKDLKIE</sequence>
<accession>A0A1M5A1B9</accession>
<keyword evidence="1" id="KW-0732">Signal</keyword>
<evidence type="ECO:0000313" key="3">
    <source>
        <dbReference type="EMBL" id="SHF24004.1"/>
    </source>
</evidence>
<dbReference type="Pfam" id="PF00561">
    <property type="entry name" value="Abhydrolase_1"/>
    <property type="match status" value="1"/>
</dbReference>
<dbReference type="Gene3D" id="3.40.50.1820">
    <property type="entry name" value="alpha/beta hydrolase"/>
    <property type="match status" value="1"/>
</dbReference>
<dbReference type="RefSeq" id="WP_073230517.1">
    <property type="nucleotide sequence ID" value="NZ_FQUQ01000002.1"/>
</dbReference>
<gene>
    <name evidence="3" type="ORF">SAMN04488522_102543</name>
</gene>
<dbReference type="STRING" id="288992.SAMN04488522_102543"/>
<reference evidence="4" key="1">
    <citation type="submission" date="2016-11" db="EMBL/GenBank/DDBJ databases">
        <authorList>
            <person name="Varghese N."/>
            <person name="Submissions S."/>
        </authorList>
    </citation>
    <scope>NUCLEOTIDE SEQUENCE [LARGE SCALE GENOMIC DNA]</scope>
    <source>
        <strain evidence="4">DSM 16990</strain>
    </source>
</reference>
<dbReference type="AlphaFoldDB" id="A0A1M5A1B9"/>
<dbReference type="InterPro" id="IPR029058">
    <property type="entry name" value="AB_hydrolase_fold"/>
</dbReference>
<feature type="signal peptide" evidence="1">
    <location>
        <begin position="1"/>
        <end position="19"/>
    </location>
</feature>
<dbReference type="SUPFAM" id="SSF53474">
    <property type="entry name" value="alpha/beta-Hydrolases"/>
    <property type="match status" value="1"/>
</dbReference>
<feature type="domain" description="AB hydrolase-1" evidence="2">
    <location>
        <begin position="109"/>
        <end position="445"/>
    </location>
</feature>
<evidence type="ECO:0000259" key="2">
    <source>
        <dbReference type="Pfam" id="PF00561"/>
    </source>
</evidence>
<dbReference type="InterPro" id="IPR000073">
    <property type="entry name" value="AB_hydrolase_1"/>
</dbReference>
<keyword evidence="4" id="KW-1185">Reference proteome</keyword>